<dbReference type="AlphaFoldDB" id="A0A9P5L8H9"/>
<gene>
    <name evidence="2" type="ORF">G7Z17_g13178</name>
</gene>
<evidence type="ECO:0000313" key="2">
    <source>
        <dbReference type="EMBL" id="KAF7535642.1"/>
    </source>
</evidence>
<sequence>MSAYGSQPAYSPQPGYNAAYAPPGQFPPQHGFDQQQGQYPPQQGFDQQQTYSQYGAVPGYQPPSSASPPPNLTPSPGPKEGEAVFGGQQQQQQPLYQQHQQQQAPHNAMELPAINPVGNETNRAELG</sequence>
<feature type="compositionally biased region" description="Low complexity" evidence="1">
    <location>
        <begin position="32"/>
        <end position="49"/>
    </location>
</feature>
<dbReference type="EMBL" id="JAANBB010000707">
    <property type="protein sequence ID" value="KAF7535642.1"/>
    <property type="molecule type" value="Genomic_DNA"/>
</dbReference>
<accession>A0A9P5L8H9</accession>
<dbReference type="Proteomes" id="UP000722485">
    <property type="component" value="Unassembled WGS sequence"/>
</dbReference>
<feature type="region of interest" description="Disordered" evidence="1">
    <location>
        <begin position="1"/>
        <end position="127"/>
    </location>
</feature>
<organism evidence="2 3">
    <name type="scientific">Cylindrodendrum hubeiense</name>
    <dbReference type="NCBI Taxonomy" id="595255"/>
    <lineage>
        <taxon>Eukaryota</taxon>
        <taxon>Fungi</taxon>
        <taxon>Dikarya</taxon>
        <taxon>Ascomycota</taxon>
        <taxon>Pezizomycotina</taxon>
        <taxon>Sordariomycetes</taxon>
        <taxon>Hypocreomycetidae</taxon>
        <taxon>Hypocreales</taxon>
        <taxon>Nectriaceae</taxon>
        <taxon>Cylindrodendrum</taxon>
    </lineage>
</organism>
<evidence type="ECO:0000256" key="1">
    <source>
        <dbReference type="SAM" id="MobiDB-lite"/>
    </source>
</evidence>
<feature type="compositionally biased region" description="Low complexity" evidence="1">
    <location>
        <begin position="88"/>
        <end position="103"/>
    </location>
</feature>
<proteinExistence type="predicted"/>
<protein>
    <submittedName>
        <fullName evidence="2">Uncharacterized protein</fullName>
    </submittedName>
</protein>
<name>A0A9P5L8H9_9HYPO</name>
<evidence type="ECO:0000313" key="3">
    <source>
        <dbReference type="Proteomes" id="UP000722485"/>
    </source>
</evidence>
<comment type="caution">
    <text evidence="2">The sequence shown here is derived from an EMBL/GenBank/DDBJ whole genome shotgun (WGS) entry which is preliminary data.</text>
</comment>
<keyword evidence="3" id="KW-1185">Reference proteome</keyword>
<feature type="compositionally biased region" description="Pro residues" evidence="1">
    <location>
        <begin position="65"/>
        <end position="77"/>
    </location>
</feature>
<feature type="compositionally biased region" description="Polar residues" evidence="1">
    <location>
        <begin position="1"/>
        <end position="10"/>
    </location>
</feature>
<reference evidence="2" key="1">
    <citation type="submission" date="2020-03" db="EMBL/GenBank/DDBJ databases">
        <title>Draft Genome Sequence of Cylindrodendrum hubeiense.</title>
        <authorList>
            <person name="Buettner E."/>
            <person name="Kellner H."/>
        </authorList>
    </citation>
    <scope>NUCLEOTIDE SEQUENCE</scope>
    <source>
        <strain evidence="2">IHI 201604</strain>
    </source>
</reference>